<keyword evidence="6 8" id="KW-1133">Transmembrane helix</keyword>
<dbReference type="AlphaFoldDB" id="Q2WAN0"/>
<evidence type="ECO:0000313" key="11">
    <source>
        <dbReference type="Proteomes" id="UP000007058"/>
    </source>
</evidence>
<feature type="transmembrane region" description="Helical" evidence="8">
    <location>
        <begin position="163"/>
        <end position="182"/>
    </location>
</feature>
<keyword evidence="3 8" id="KW-0813">Transport</keyword>
<dbReference type="Proteomes" id="UP000007058">
    <property type="component" value="Chromosome"/>
</dbReference>
<dbReference type="RefSeq" id="WP_011382738.1">
    <property type="nucleotide sequence ID" value="NC_007626.1"/>
</dbReference>
<organism evidence="10 11">
    <name type="scientific">Paramagnetospirillum magneticum (strain ATCC 700264 / AMB-1)</name>
    <name type="common">Magnetospirillum magneticum</name>
    <dbReference type="NCBI Taxonomy" id="342108"/>
    <lineage>
        <taxon>Bacteria</taxon>
        <taxon>Pseudomonadati</taxon>
        <taxon>Pseudomonadota</taxon>
        <taxon>Alphaproteobacteria</taxon>
        <taxon>Rhodospirillales</taxon>
        <taxon>Magnetospirillaceae</taxon>
        <taxon>Paramagnetospirillum</taxon>
    </lineage>
</organism>
<evidence type="ECO:0000256" key="6">
    <source>
        <dbReference type="ARBA" id="ARBA00022989"/>
    </source>
</evidence>
<feature type="transmembrane region" description="Helical" evidence="8">
    <location>
        <begin position="282"/>
        <end position="304"/>
    </location>
</feature>
<dbReference type="InterPro" id="IPR011701">
    <property type="entry name" value="MFS"/>
</dbReference>
<feature type="transmembrane region" description="Helical" evidence="8">
    <location>
        <begin position="251"/>
        <end position="270"/>
    </location>
</feature>
<feature type="transmembrane region" description="Helical" evidence="8">
    <location>
        <begin position="102"/>
        <end position="123"/>
    </location>
</feature>
<evidence type="ECO:0000256" key="7">
    <source>
        <dbReference type="ARBA" id="ARBA00023136"/>
    </source>
</evidence>
<sequence length="404" mass="42614">MLNTVSPSRRMAVLLTLLVAFGPVCTDLYLASLPDMARDLATTTTMVQLTLSAFVGGFAVMQLVYGPLSDRFGRRPLLLGGVAIYVVASVYCVFAPSIEALIAGRFFQAVGACCGPVLGRAVVRDLYARDQAAKVMSYMASAMALAPLVAPTVGGWFHTLFGWRSNFLLLALFGVILLVLVWRMLGETNQHKDPAALDLGRMLENYREILTHRLFLGYVLTMTAAFGGLFSFISASSFVLIDVMGMEPRHFGLAFAFASAGFLVGGFIGARLTHRFGIERMVFTGTLGCTIAGVTLAALVWSGLAKPGGIAGIVMIMGPVMAFFASCALVLPNATAGAIAPFPRAAGAASSAMGFIQMSGGAVAGWLVGTLYDGSARPLAAMVAVMGLLSLLVYLRLVRPAARP</sequence>
<dbReference type="EMBL" id="AP007255">
    <property type="protein sequence ID" value="BAE49095.1"/>
    <property type="molecule type" value="Genomic_DNA"/>
</dbReference>
<dbReference type="PANTHER" id="PTHR23502">
    <property type="entry name" value="MAJOR FACILITATOR SUPERFAMILY"/>
    <property type="match status" value="1"/>
</dbReference>
<evidence type="ECO:0000259" key="9">
    <source>
        <dbReference type="PROSITE" id="PS50850"/>
    </source>
</evidence>
<dbReference type="Gene3D" id="1.20.1720.10">
    <property type="entry name" value="Multidrug resistance protein D"/>
    <property type="match status" value="1"/>
</dbReference>
<name>Q2WAN0_PARM1</name>
<feature type="transmembrane region" description="Helical" evidence="8">
    <location>
        <begin position="45"/>
        <end position="65"/>
    </location>
</feature>
<dbReference type="SUPFAM" id="SSF103473">
    <property type="entry name" value="MFS general substrate transporter"/>
    <property type="match status" value="1"/>
</dbReference>
<evidence type="ECO:0000256" key="4">
    <source>
        <dbReference type="ARBA" id="ARBA00022475"/>
    </source>
</evidence>
<dbReference type="InterPro" id="IPR004812">
    <property type="entry name" value="Efflux_drug-R_Bcr/CmlA"/>
</dbReference>
<keyword evidence="5 8" id="KW-0812">Transmembrane</keyword>
<dbReference type="GO" id="GO:0005886">
    <property type="term" value="C:plasma membrane"/>
    <property type="evidence" value="ECO:0007669"/>
    <property type="project" value="UniProtKB-SubCell"/>
</dbReference>
<feature type="transmembrane region" description="Helical" evidence="8">
    <location>
        <begin position="135"/>
        <end position="157"/>
    </location>
</feature>
<dbReference type="GO" id="GO:1990961">
    <property type="term" value="P:xenobiotic detoxification by transmembrane export across the plasma membrane"/>
    <property type="evidence" value="ECO:0007669"/>
    <property type="project" value="InterPro"/>
</dbReference>
<protein>
    <recommendedName>
        <fullName evidence="8">Bcr/CflA family efflux transporter</fullName>
    </recommendedName>
</protein>
<feature type="transmembrane region" description="Helical" evidence="8">
    <location>
        <begin position="310"/>
        <end position="331"/>
    </location>
</feature>
<feature type="transmembrane region" description="Helical" evidence="8">
    <location>
        <begin position="77"/>
        <end position="96"/>
    </location>
</feature>
<dbReference type="InterPro" id="IPR020846">
    <property type="entry name" value="MFS_dom"/>
</dbReference>
<dbReference type="PANTHER" id="PTHR23502:SF132">
    <property type="entry name" value="POLYAMINE TRANSPORTER 2-RELATED"/>
    <property type="match status" value="1"/>
</dbReference>
<evidence type="ECO:0000256" key="3">
    <source>
        <dbReference type="ARBA" id="ARBA00022448"/>
    </source>
</evidence>
<comment type="similarity">
    <text evidence="2 8">Belongs to the major facilitator superfamily. Bcr/CmlA family.</text>
</comment>
<accession>Q2WAN0</accession>
<feature type="domain" description="Major facilitator superfamily (MFS) profile" evidence="9">
    <location>
        <begin position="1"/>
        <end position="402"/>
    </location>
</feature>
<dbReference type="InterPro" id="IPR036259">
    <property type="entry name" value="MFS_trans_sf"/>
</dbReference>
<dbReference type="PROSITE" id="PS50850">
    <property type="entry name" value="MFS"/>
    <property type="match status" value="1"/>
</dbReference>
<feature type="transmembrane region" description="Helical" evidence="8">
    <location>
        <begin position="352"/>
        <end position="372"/>
    </location>
</feature>
<reference evidence="10 11" key="1">
    <citation type="journal article" date="2005" name="DNA Res.">
        <title>Complete genome sequence of the facultative anaerobic magnetotactic bacterium Magnetospirillum sp. strain AMB-1.</title>
        <authorList>
            <person name="Matsunaga T."/>
            <person name="Okamura Y."/>
            <person name="Fukuda Y."/>
            <person name="Wahyudi A.T."/>
            <person name="Murase Y."/>
            <person name="Takeyama H."/>
        </authorList>
    </citation>
    <scope>NUCLEOTIDE SEQUENCE [LARGE SCALE GENOMIC DNA]</scope>
    <source>
        <strain evidence="11">ATCC 700264 / AMB-1</strain>
    </source>
</reference>
<dbReference type="HOGENOM" id="CLU_001265_47_1_5"/>
<dbReference type="CDD" id="cd17320">
    <property type="entry name" value="MFS_MdfA_MDR_like"/>
    <property type="match status" value="1"/>
</dbReference>
<evidence type="ECO:0000256" key="8">
    <source>
        <dbReference type="RuleBase" id="RU365088"/>
    </source>
</evidence>
<evidence type="ECO:0000313" key="10">
    <source>
        <dbReference type="EMBL" id="BAE49095.1"/>
    </source>
</evidence>
<evidence type="ECO:0000256" key="5">
    <source>
        <dbReference type="ARBA" id="ARBA00022692"/>
    </source>
</evidence>
<keyword evidence="7 8" id="KW-0472">Membrane</keyword>
<feature type="transmembrane region" description="Helical" evidence="8">
    <location>
        <begin position="215"/>
        <end position="239"/>
    </location>
</feature>
<comment type="subcellular location">
    <subcellularLocation>
        <location evidence="8">Cell inner membrane</location>
        <topology evidence="8">Multi-pass membrane protein</topology>
    </subcellularLocation>
    <subcellularLocation>
        <location evidence="1">Cell membrane</location>
        <topology evidence="1">Multi-pass membrane protein</topology>
    </subcellularLocation>
</comment>
<dbReference type="STRING" id="342108.amb0291"/>
<gene>
    <name evidence="10" type="ordered locus">amb0291</name>
</gene>
<feature type="transmembrane region" description="Helical" evidence="8">
    <location>
        <begin position="378"/>
        <end position="398"/>
    </location>
</feature>
<evidence type="ECO:0000256" key="2">
    <source>
        <dbReference type="ARBA" id="ARBA00006236"/>
    </source>
</evidence>
<dbReference type="Pfam" id="PF07690">
    <property type="entry name" value="MFS_1"/>
    <property type="match status" value="1"/>
</dbReference>
<dbReference type="KEGG" id="mag:amb0291"/>
<keyword evidence="8" id="KW-0997">Cell inner membrane</keyword>
<dbReference type="GO" id="GO:0042910">
    <property type="term" value="F:xenobiotic transmembrane transporter activity"/>
    <property type="evidence" value="ECO:0007669"/>
    <property type="project" value="InterPro"/>
</dbReference>
<keyword evidence="11" id="KW-1185">Reference proteome</keyword>
<keyword evidence="4" id="KW-1003">Cell membrane</keyword>
<dbReference type="NCBIfam" id="TIGR00710">
    <property type="entry name" value="efflux_Bcr_CflA"/>
    <property type="match status" value="1"/>
</dbReference>
<comment type="caution">
    <text evidence="8">Lacks conserved residue(s) required for the propagation of feature annotation.</text>
</comment>
<proteinExistence type="inferred from homology"/>
<evidence type="ECO:0000256" key="1">
    <source>
        <dbReference type="ARBA" id="ARBA00004651"/>
    </source>
</evidence>